<proteinExistence type="predicted"/>
<dbReference type="EMBL" id="CP034413">
    <property type="protein sequence ID" value="QCI60731.1"/>
    <property type="molecule type" value="Genomic_DNA"/>
</dbReference>
<dbReference type="AlphaFoldDB" id="A0A4D7ASH6"/>
<gene>
    <name evidence="1" type="ORF">EIO64_17215</name>
</gene>
<protein>
    <submittedName>
        <fullName evidence="1">Uncharacterized protein</fullName>
    </submittedName>
</protein>
<dbReference type="Proteomes" id="UP000298642">
    <property type="component" value="Chromosome"/>
</dbReference>
<organism evidence="1 2">
    <name type="scientific">Dysosmobacter welbionis</name>
    <dbReference type="NCBI Taxonomy" id="2093857"/>
    <lineage>
        <taxon>Bacteria</taxon>
        <taxon>Bacillati</taxon>
        <taxon>Bacillota</taxon>
        <taxon>Clostridia</taxon>
        <taxon>Eubacteriales</taxon>
        <taxon>Oscillospiraceae</taxon>
        <taxon>Dysosmobacter</taxon>
    </lineage>
</organism>
<evidence type="ECO:0000313" key="2">
    <source>
        <dbReference type="Proteomes" id="UP000298642"/>
    </source>
</evidence>
<dbReference type="KEGG" id="obj:EIO64_17215"/>
<sequence length="82" mass="9150">MTSISETLFDTYGDSLMQEYAPYDEAEILAALDRMSMPQDMQIQVCDLLSSCYLRWGTAAFAIGLGLGLSLMQDCSGRRLRI</sequence>
<name>A0A4D7ASH6_9FIRM</name>
<evidence type="ECO:0000313" key="1">
    <source>
        <dbReference type="EMBL" id="QCI60731.1"/>
    </source>
</evidence>
<keyword evidence="2" id="KW-1185">Reference proteome</keyword>
<reference evidence="2" key="1">
    <citation type="submission" date="2018-12" db="EMBL/GenBank/DDBJ databases">
        <title>Dusodibacter welbiota gen. nov., sp. nov., isolated from human faeces and emended description of the Oscillibacter genus.</title>
        <authorList>
            <person name="Le Roy T."/>
            <person name="Van der Smissen P."/>
            <person name="Delzenne N."/>
            <person name="Muccioli G."/>
            <person name="Collet J.F."/>
            <person name="Cani P.D."/>
        </authorList>
    </citation>
    <scope>NUCLEOTIDE SEQUENCE [LARGE SCALE GENOMIC DNA]</scope>
    <source>
        <strain evidence="2">J115</strain>
    </source>
</reference>
<dbReference type="RefSeq" id="WP_025544875.1">
    <property type="nucleotide sequence ID" value="NZ_CP034413.3"/>
</dbReference>
<accession>A0A4D7ASH6</accession>